<reference evidence="12 13" key="1">
    <citation type="journal article" date="2017" name="Viruses">
        <title>The Operophtera brumata Nucleopolyhedrovirus (OpbuNPV) Represents an Early, Divergent Lineage within Genus Alphabaculovirus.</title>
        <authorList>
            <person name="Harrison R.L."/>
            <person name="Rowley D.L."/>
            <person name="Mowery J.D."/>
            <person name="Bauchan G.R."/>
            <person name="Burand J.P."/>
        </authorList>
    </citation>
    <scope>NUCLEOTIDE SEQUENCE [LARGE SCALE GENOMIC DNA]</scope>
    <source>
        <strain evidence="12">OpbuNPV-MA</strain>
    </source>
</reference>
<keyword evidence="6" id="KW-0239">DNA-directed DNA polymerase</keyword>
<keyword evidence="8" id="KW-0238">DNA-binding</keyword>
<feature type="domain" description="DNA-directed DNA polymerase family B exonuclease" evidence="11">
    <location>
        <begin position="127"/>
        <end position="343"/>
    </location>
</feature>
<dbReference type="InterPro" id="IPR012337">
    <property type="entry name" value="RNaseH-like_sf"/>
</dbReference>
<dbReference type="Gene3D" id="1.10.287.690">
    <property type="entry name" value="Helix hairpin bin"/>
    <property type="match status" value="1"/>
</dbReference>
<dbReference type="KEGG" id="vg:41699959"/>
<evidence type="ECO:0000256" key="4">
    <source>
        <dbReference type="ARBA" id="ARBA00022679"/>
    </source>
</evidence>
<evidence type="ECO:0000256" key="5">
    <source>
        <dbReference type="ARBA" id="ARBA00022695"/>
    </source>
</evidence>
<dbReference type="GO" id="GO:0006261">
    <property type="term" value="P:DNA-templated DNA replication"/>
    <property type="evidence" value="ECO:0007669"/>
    <property type="project" value="TreeGrafter"/>
</dbReference>
<dbReference type="Pfam" id="PF03104">
    <property type="entry name" value="DNA_pol_B_exo1"/>
    <property type="match status" value="1"/>
</dbReference>
<dbReference type="RefSeq" id="YP_009552625.1">
    <property type="nucleotide sequence ID" value="NC_040621.1"/>
</dbReference>
<accession>A0A2H4UZU9</accession>
<evidence type="ECO:0000256" key="8">
    <source>
        <dbReference type="ARBA" id="ARBA00023125"/>
    </source>
</evidence>
<evidence type="ECO:0000259" key="10">
    <source>
        <dbReference type="Pfam" id="PF00136"/>
    </source>
</evidence>
<sequence length="994" mass="114816">MPTVISLLSYQDVERALLKPSDRRVLIKSDDILRITRMFSKNGDLYIFLTGYVQSQDGIFQCYLKSKCNVKVYKRCFNNHYGSSCKLQCKSYKTFIMPGLRGVNSDKVNIAAYNKPEVEEKKSDCVDYFLKDINRIHMQTHICEGDYVSFEADTVCIEDTIQDVSYASLRVVDVDKLKREIENVVLCYDIETHSDGTRFSNPNIDHIMTMSIVVKRDNIFTKYCLINKRDTIDITQDASDTNELQLDEIIAIKFDREEDMLKSFFKIIHLLNPDVITDYNGDVFDMPYIMRRCHNHDLKVRLERYDLVPIDIKTEQLRDKYMNTYLTHYFSYYTHIDMYQIICNGESRDLENNQLSTAANVYLNSDKSGLSVPEMLVLYDQNKFRKIIIYNVQDSILPIQLLHKLQVEEYIYTQCKHLYLCMDDYIKNISHQLTVALFYRALVNTRIDEHDREVADNYFFVKSDLHLITSSGGALDLGKLKRTAIPIEKVPHDAVKLCKANEVIVYTGGKVLAPVPGVYENAAITDFNNLYGTIINTEGVCFSNVFLASDDCVYLDKCYTAIIPKFVRDLISLRSQYKKKRDACEMGSFKYNLYDSYQNAVKRISNSIYGYFGIFFKPLANYITGMGRSKLNDAIDKIEKMSNDTEILKKFNLSRLDLKVIYGDTDSSFIHLNYNSAEMEGRDSGDVIKGIMTEYVLPRLNGSWNGYQMALENILPVLILLAKKRYCFINSASRTKFKGWLVKKDIPVFMRKVFRDTVEMYLKKHSLECGLVKLRDDMIMYYKNFSEATIDQYSFSMSYNEKPTGSKKNKNAEPDPNKKETITIAKHCRQILVNSGVDFLPGNGDRIPYVLIDIAGNVTQKSFPIKIFNTDEHVMNWSKHVGILKTFINDLILLFGDSEQFAKTFNEICEVYNSQQRHDVQYPVLKMLTAAGKRKYDELDVKYKHSSEFSFSVRKPKTQGPAKLDRLMISCDVCGNKRKAIDDGDCGAKKIRCI</sequence>
<proteinExistence type="inferred from homology"/>
<organism evidence="12 13">
    <name type="scientific">Operophtera brumata nucleopolyhedrovirus</name>
    <dbReference type="NCBI Taxonomy" id="1046267"/>
    <lineage>
        <taxon>Viruses</taxon>
        <taxon>Viruses incertae sedis</taxon>
        <taxon>Naldaviricetes</taxon>
        <taxon>Lefavirales</taxon>
        <taxon>Baculoviridae</taxon>
        <taxon>Alphabaculovirus</taxon>
        <taxon>Alphabaculovirus opbrumatae</taxon>
    </lineage>
</organism>
<comment type="catalytic activity">
    <reaction evidence="9">
        <text>DNA(n) + a 2'-deoxyribonucleoside 5'-triphosphate = DNA(n+1) + diphosphate</text>
        <dbReference type="Rhea" id="RHEA:22508"/>
        <dbReference type="Rhea" id="RHEA-COMP:17339"/>
        <dbReference type="Rhea" id="RHEA-COMP:17340"/>
        <dbReference type="ChEBI" id="CHEBI:33019"/>
        <dbReference type="ChEBI" id="CHEBI:61560"/>
        <dbReference type="ChEBI" id="CHEBI:173112"/>
        <dbReference type="EC" id="2.7.7.7"/>
    </reaction>
</comment>
<dbReference type="EC" id="2.7.7.7" evidence="3"/>
<name>A0A2H4UZU9_9ABAC</name>
<dbReference type="GO" id="GO:0003887">
    <property type="term" value="F:DNA-directed DNA polymerase activity"/>
    <property type="evidence" value="ECO:0007669"/>
    <property type="project" value="UniProtKB-KW"/>
</dbReference>
<evidence type="ECO:0000313" key="12">
    <source>
        <dbReference type="EMBL" id="AUA60296.1"/>
    </source>
</evidence>
<dbReference type="SUPFAM" id="SSF53098">
    <property type="entry name" value="Ribonuclease H-like"/>
    <property type="match status" value="1"/>
</dbReference>
<dbReference type="Gene3D" id="3.90.1600.10">
    <property type="entry name" value="Palm domain of DNA polymerase"/>
    <property type="match status" value="1"/>
</dbReference>
<evidence type="ECO:0000256" key="2">
    <source>
        <dbReference type="ARBA" id="ARBA00005755"/>
    </source>
</evidence>
<keyword evidence="7" id="KW-0235">DNA replication</keyword>
<dbReference type="InterPro" id="IPR006134">
    <property type="entry name" value="DNA-dir_DNA_pol_B_multi_dom"/>
</dbReference>
<dbReference type="Proteomes" id="UP000290445">
    <property type="component" value="Segment"/>
</dbReference>
<dbReference type="GeneID" id="41699959"/>
<evidence type="ECO:0000256" key="1">
    <source>
        <dbReference type="ARBA" id="ARBA00002701"/>
    </source>
</evidence>
<dbReference type="GO" id="GO:0003677">
    <property type="term" value="F:DNA binding"/>
    <property type="evidence" value="ECO:0007669"/>
    <property type="project" value="UniProtKB-KW"/>
</dbReference>
<dbReference type="InterPro" id="IPR050240">
    <property type="entry name" value="DNA_pol_type-B"/>
</dbReference>
<dbReference type="PANTHER" id="PTHR10322:SF23">
    <property type="entry name" value="DNA POLYMERASE DELTA CATALYTIC SUBUNIT"/>
    <property type="match status" value="1"/>
</dbReference>
<dbReference type="GO" id="GO:0039693">
    <property type="term" value="P:viral DNA genome replication"/>
    <property type="evidence" value="ECO:0007669"/>
    <property type="project" value="UniProtKB-KW"/>
</dbReference>
<dbReference type="EMBL" id="MF614691">
    <property type="protein sequence ID" value="AUA60296.1"/>
    <property type="molecule type" value="Genomic_DNA"/>
</dbReference>
<evidence type="ECO:0000256" key="3">
    <source>
        <dbReference type="ARBA" id="ARBA00012417"/>
    </source>
</evidence>
<dbReference type="InterPro" id="IPR006133">
    <property type="entry name" value="DNA-dir_DNA_pol_B_exonuc"/>
</dbReference>
<keyword evidence="5" id="KW-0548">Nucleotidyltransferase</keyword>
<dbReference type="PRINTS" id="PR00106">
    <property type="entry name" value="DNAPOLB"/>
</dbReference>
<feature type="domain" description="DNA-directed DNA polymerase family B multifunctional" evidence="10">
    <location>
        <begin position="399"/>
        <end position="855"/>
    </location>
</feature>
<keyword evidence="13" id="KW-1185">Reference proteome</keyword>
<dbReference type="OrthoDB" id="165at10239"/>
<dbReference type="InterPro" id="IPR036397">
    <property type="entry name" value="RNaseH_sf"/>
</dbReference>
<dbReference type="Gene3D" id="3.30.420.10">
    <property type="entry name" value="Ribonuclease H-like superfamily/Ribonuclease H"/>
    <property type="match status" value="1"/>
</dbReference>
<dbReference type="Pfam" id="PF00136">
    <property type="entry name" value="DNA_pol_B"/>
    <property type="match status" value="1"/>
</dbReference>
<dbReference type="InterPro" id="IPR043502">
    <property type="entry name" value="DNA/RNA_pol_sf"/>
</dbReference>
<evidence type="ECO:0000256" key="6">
    <source>
        <dbReference type="ARBA" id="ARBA00022932"/>
    </source>
</evidence>
<evidence type="ECO:0000313" key="13">
    <source>
        <dbReference type="Proteomes" id="UP000290445"/>
    </source>
</evidence>
<protein>
    <recommendedName>
        <fullName evidence="3">DNA-directed DNA polymerase</fullName>
        <ecNumber evidence="3">2.7.7.7</ecNumber>
    </recommendedName>
</protein>
<dbReference type="GO" id="GO:0000166">
    <property type="term" value="F:nucleotide binding"/>
    <property type="evidence" value="ECO:0007669"/>
    <property type="project" value="InterPro"/>
</dbReference>
<dbReference type="InterPro" id="IPR023211">
    <property type="entry name" value="DNA_pol_palm_dom_sf"/>
</dbReference>
<keyword evidence="7" id="KW-1194">Viral DNA replication</keyword>
<dbReference type="SUPFAM" id="SSF56672">
    <property type="entry name" value="DNA/RNA polymerases"/>
    <property type="match status" value="1"/>
</dbReference>
<dbReference type="InterPro" id="IPR006172">
    <property type="entry name" value="DNA-dir_DNA_pol_B"/>
</dbReference>
<evidence type="ECO:0000256" key="9">
    <source>
        <dbReference type="ARBA" id="ARBA00049244"/>
    </source>
</evidence>
<evidence type="ECO:0000256" key="7">
    <source>
        <dbReference type="ARBA" id="ARBA00023109"/>
    </source>
</evidence>
<dbReference type="SMART" id="SM00486">
    <property type="entry name" value="POLBc"/>
    <property type="match status" value="1"/>
</dbReference>
<keyword evidence="4" id="KW-0808">Transferase</keyword>
<comment type="similarity">
    <text evidence="2">Belongs to the DNA polymerase type-B family.</text>
</comment>
<evidence type="ECO:0000259" key="11">
    <source>
        <dbReference type="Pfam" id="PF03104"/>
    </source>
</evidence>
<dbReference type="PANTHER" id="PTHR10322">
    <property type="entry name" value="DNA POLYMERASE CATALYTIC SUBUNIT"/>
    <property type="match status" value="1"/>
</dbReference>
<comment type="function">
    <text evidence="1">Replicates the viral genome, host DNA polymerases cannot substitute for the viral enzyme in this process.</text>
</comment>